<dbReference type="Proteomes" id="UP001295444">
    <property type="component" value="Chromosome 06"/>
</dbReference>
<protein>
    <submittedName>
        <fullName evidence="1">Uncharacterized protein</fullName>
    </submittedName>
</protein>
<gene>
    <name evidence="1" type="ORF">PECUL_23A039645</name>
</gene>
<sequence>MKLIFNLSQKILTEHHSSVLSKGLTFVPVSRPAPLQVDIELYKIQRTLTNYERWKDNPTTADTSTQITKNPFKIKYKGDQKTSNISIKTFMQSVKNESEMILKNPTDHRQNLSKAEKIALKDLMTDPNIIIRPADKGGVIVVMAYDKYKEEI</sequence>
<evidence type="ECO:0000313" key="2">
    <source>
        <dbReference type="Proteomes" id="UP001295444"/>
    </source>
</evidence>
<evidence type="ECO:0000313" key="1">
    <source>
        <dbReference type="EMBL" id="CAH2301737.1"/>
    </source>
</evidence>
<dbReference type="AlphaFoldDB" id="A0AAD1SMQ6"/>
<accession>A0AAD1SMQ6</accession>
<name>A0AAD1SMQ6_PELCU</name>
<dbReference type="EMBL" id="OW240917">
    <property type="protein sequence ID" value="CAH2301737.1"/>
    <property type="molecule type" value="Genomic_DNA"/>
</dbReference>
<feature type="non-terminal residue" evidence="1">
    <location>
        <position position="152"/>
    </location>
</feature>
<proteinExistence type="predicted"/>
<reference evidence="1" key="1">
    <citation type="submission" date="2022-03" db="EMBL/GenBank/DDBJ databases">
        <authorList>
            <person name="Alioto T."/>
            <person name="Alioto T."/>
            <person name="Gomez Garrido J."/>
        </authorList>
    </citation>
    <scope>NUCLEOTIDE SEQUENCE</scope>
</reference>
<keyword evidence="2" id="KW-1185">Reference proteome</keyword>
<organism evidence="1 2">
    <name type="scientific">Pelobates cultripes</name>
    <name type="common">Western spadefoot toad</name>
    <dbReference type="NCBI Taxonomy" id="61616"/>
    <lineage>
        <taxon>Eukaryota</taxon>
        <taxon>Metazoa</taxon>
        <taxon>Chordata</taxon>
        <taxon>Craniata</taxon>
        <taxon>Vertebrata</taxon>
        <taxon>Euteleostomi</taxon>
        <taxon>Amphibia</taxon>
        <taxon>Batrachia</taxon>
        <taxon>Anura</taxon>
        <taxon>Pelobatoidea</taxon>
        <taxon>Pelobatidae</taxon>
        <taxon>Pelobates</taxon>
    </lineage>
</organism>